<name>A0ABM1MI78_NICVS</name>
<organism evidence="2 3">
    <name type="scientific">Nicrophorus vespilloides</name>
    <name type="common">Boreal carrion beetle</name>
    <dbReference type="NCBI Taxonomy" id="110193"/>
    <lineage>
        <taxon>Eukaryota</taxon>
        <taxon>Metazoa</taxon>
        <taxon>Ecdysozoa</taxon>
        <taxon>Arthropoda</taxon>
        <taxon>Hexapoda</taxon>
        <taxon>Insecta</taxon>
        <taxon>Pterygota</taxon>
        <taxon>Neoptera</taxon>
        <taxon>Endopterygota</taxon>
        <taxon>Coleoptera</taxon>
        <taxon>Polyphaga</taxon>
        <taxon>Staphyliniformia</taxon>
        <taxon>Silphidae</taxon>
        <taxon>Nicrophorinae</taxon>
        <taxon>Nicrophorus</taxon>
    </lineage>
</organism>
<feature type="region of interest" description="Disordered" evidence="1">
    <location>
        <begin position="234"/>
        <end position="264"/>
    </location>
</feature>
<evidence type="ECO:0000256" key="1">
    <source>
        <dbReference type="SAM" id="MobiDB-lite"/>
    </source>
</evidence>
<protein>
    <submittedName>
        <fullName evidence="3 4">Uncharacterized protein LOC108561026</fullName>
    </submittedName>
</protein>
<keyword evidence="2" id="KW-1185">Reference proteome</keyword>
<dbReference type="Proteomes" id="UP000695000">
    <property type="component" value="Unplaced"/>
</dbReference>
<gene>
    <name evidence="3 4" type="primary">LOC108561026</name>
</gene>
<sequence length="322" mass="36993">MAKFRNRNIRSKFHVPSVEDNREDALETRRKDWYHVSSLSSFDSSDAEILDDFGDSRNSFDKSSNSSISWAEDYEQQATEIVKKEYERMERILQCLEPIPPHYDRDEYKLWIKTFPCLNLTGQSPSEIAYKTKLLISPRELNTNRICDKTTSAVSSNISSTSSVIDKLLGELYPTKNSSSISSRQSINNTLNPRTLNIKFDSFLQISPVMPKIESSTSRTETWLSESNFKSLPNIPSPVKKPTRRKRSSYHSSPTERPDDIGSDFIILPPIENGITTAQDNRSVSAIPHHRNNNTELFLKGNPFTKFNSLRRSQRQDNLIYE</sequence>
<dbReference type="RefSeq" id="XP_017774279.1">
    <property type="nucleotide sequence ID" value="XM_017918790.1"/>
</dbReference>
<reference evidence="3 4" key="1">
    <citation type="submission" date="2025-05" db="UniProtKB">
        <authorList>
            <consortium name="RefSeq"/>
        </authorList>
    </citation>
    <scope>IDENTIFICATION</scope>
    <source>
        <tissue evidence="3 4">Whole Larva</tissue>
    </source>
</reference>
<evidence type="ECO:0000313" key="3">
    <source>
        <dbReference type="RefSeq" id="XP_017774278.1"/>
    </source>
</evidence>
<proteinExistence type="predicted"/>
<dbReference type="GeneID" id="108561026"/>
<evidence type="ECO:0000313" key="4">
    <source>
        <dbReference type="RefSeq" id="XP_017774279.1"/>
    </source>
</evidence>
<accession>A0ABM1MI78</accession>
<evidence type="ECO:0000313" key="2">
    <source>
        <dbReference type="Proteomes" id="UP000695000"/>
    </source>
</evidence>
<dbReference type="RefSeq" id="XP_017774278.1">
    <property type="nucleotide sequence ID" value="XM_017918789.1"/>
</dbReference>